<sequence length="432" mass="47367">MYKQAGLALSVVVAAAAVLGGCGGGDAKPNGAAEPDKTAEAPAKPDPVTISILSTGGLPEGELDLMYALAMKQYPHITIKKLTGKIENLVTTGDTPDIIITHTGNIDSYQDFNLLTDITPLLQTQKVDTSPLDQVALNAHRVTKPGELNGLPFWENFIALYYNKDIFDKFGVEYPKDGMTWEETIELAKKVSRTDGGTNYQGLAQYAIQRFGRIMGATLYDTKNMKGTFETPQWKEVFELVNKIHSIPGNEAPVPFTTVRNDSFLKDRNLAMYATVNLLTQLAEAGKSGMNWDVVQYPSLPGYKDVFDEVNAGSLAITSTSKHKEAAALVLKAFISEDMQAMISRKLARQTALRDQKLNNQIGAEIPELKGKNVAGIFKSHAVELKNRGKYVGQVGTIMEKHFANYYNKQVDVNTALRSANEEVNKLLETAK</sequence>
<evidence type="ECO:0000256" key="1">
    <source>
        <dbReference type="ARBA" id="ARBA00022475"/>
    </source>
</evidence>
<name>A0A3B0APD7_9BACL</name>
<dbReference type="InterPro" id="IPR050490">
    <property type="entry name" value="Bact_solute-bd_prot1"/>
</dbReference>
<keyword evidence="4" id="KW-0564">Palmitate</keyword>
<evidence type="ECO:0000256" key="3">
    <source>
        <dbReference type="ARBA" id="ARBA00023136"/>
    </source>
</evidence>
<keyword evidence="2" id="KW-0732">Signal</keyword>
<dbReference type="PROSITE" id="PS51257">
    <property type="entry name" value="PROKAR_LIPOPROTEIN"/>
    <property type="match status" value="1"/>
</dbReference>
<organism evidence="6 7">
    <name type="scientific">Paenibacillus ginsengarvi</name>
    <dbReference type="NCBI Taxonomy" id="400777"/>
    <lineage>
        <taxon>Bacteria</taxon>
        <taxon>Bacillati</taxon>
        <taxon>Bacillota</taxon>
        <taxon>Bacilli</taxon>
        <taxon>Bacillales</taxon>
        <taxon>Paenibacillaceae</taxon>
        <taxon>Paenibacillus</taxon>
    </lineage>
</organism>
<dbReference type="AlphaFoldDB" id="A0A3B0APD7"/>
<evidence type="ECO:0000256" key="2">
    <source>
        <dbReference type="ARBA" id="ARBA00022729"/>
    </source>
</evidence>
<evidence type="ECO:0000256" key="5">
    <source>
        <dbReference type="ARBA" id="ARBA00023288"/>
    </source>
</evidence>
<dbReference type="OrthoDB" id="9798191at2"/>
<gene>
    <name evidence="6" type="ORF">D7M11_34960</name>
</gene>
<dbReference type="PANTHER" id="PTHR43649">
    <property type="entry name" value="ARABINOSE-BINDING PROTEIN-RELATED"/>
    <property type="match status" value="1"/>
</dbReference>
<evidence type="ECO:0000256" key="4">
    <source>
        <dbReference type="ARBA" id="ARBA00023139"/>
    </source>
</evidence>
<dbReference type="RefSeq" id="WP_120751905.1">
    <property type="nucleotide sequence ID" value="NZ_RBAH01000049.1"/>
</dbReference>
<dbReference type="Pfam" id="PF13416">
    <property type="entry name" value="SBP_bac_8"/>
    <property type="match status" value="1"/>
</dbReference>
<dbReference type="InterPro" id="IPR006059">
    <property type="entry name" value="SBP"/>
</dbReference>
<dbReference type="EMBL" id="RBAH01000049">
    <property type="protein sequence ID" value="RKN62071.1"/>
    <property type="molecule type" value="Genomic_DNA"/>
</dbReference>
<dbReference type="Proteomes" id="UP000282311">
    <property type="component" value="Unassembled WGS sequence"/>
</dbReference>
<evidence type="ECO:0000313" key="7">
    <source>
        <dbReference type="Proteomes" id="UP000282311"/>
    </source>
</evidence>
<reference evidence="6 7" key="1">
    <citation type="journal article" date="2007" name="Int. J. Syst. Evol. Microbiol.">
        <title>Paenibacillus ginsengarvi sp. nov., isolated from soil from ginseng cultivation.</title>
        <authorList>
            <person name="Yoon M.H."/>
            <person name="Ten L.N."/>
            <person name="Im W.T."/>
        </authorList>
    </citation>
    <scope>NUCLEOTIDE SEQUENCE [LARGE SCALE GENOMIC DNA]</scope>
    <source>
        <strain evidence="6 7">KCTC 13059</strain>
    </source>
</reference>
<comment type="caution">
    <text evidence="6">The sequence shown here is derived from an EMBL/GenBank/DDBJ whole genome shotgun (WGS) entry which is preliminary data.</text>
</comment>
<evidence type="ECO:0000313" key="6">
    <source>
        <dbReference type="EMBL" id="RKN62071.1"/>
    </source>
</evidence>
<accession>A0A3B0APD7</accession>
<dbReference type="PANTHER" id="PTHR43649:SF33">
    <property type="entry name" value="POLYGALACTURONAN_RHAMNOGALACTURONAN-BINDING PROTEIN YTCQ"/>
    <property type="match status" value="1"/>
</dbReference>
<keyword evidence="5" id="KW-0449">Lipoprotein</keyword>
<protein>
    <submittedName>
        <fullName evidence="6">Extracellular solute-binding protein</fullName>
    </submittedName>
</protein>
<keyword evidence="1" id="KW-1003">Cell membrane</keyword>
<proteinExistence type="predicted"/>
<keyword evidence="3" id="KW-0472">Membrane</keyword>
<dbReference type="Gene3D" id="3.40.190.10">
    <property type="entry name" value="Periplasmic binding protein-like II"/>
    <property type="match status" value="1"/>
</dbReference>
<dbReference type="SUPFAM" id="SSF53850">
    <property type="entry name" value="Periplasmic binding protein-like II"/>
    <property type="match status" value="1"/>
</dbReference>
<keyword evidence="7" id="KW-1185">Reference proteome</keyword>